<evidence type="ECO:0000313" key="2">
    <source>
        <dbReference type="Proteomes" id="UP000191672"/>
    </source>
</evidence>
<gene>
    <name evidence="1" type="ORF">PENANT_c450G07950</name>
</gene>
<dbReference type="Proteomes" id="UP000191672">
    <property type="component" value="Unassembled WGS sequence"/>
</dbReference>
<reference evidence="2" key="1">
    <citation type="journal article" date="2017" name="Nat. Microbiol.">
        <title>Global analysis of biosynthetic gene clusters reveals vast potential of secondary metabolite production in Penicillium species.</title>
        <authorList>
            <person name="Nielsen J.C."/>
            <person name="Grijseels S."/>
            <person name="Prigent S."/>
            <person name="Ji B."/>
            <person name="Dainat J."/>
            <person name="Nielsen K.F."/>
            <person name="Frisvad J.C."/>
            <person name="Workman M."/>
            <person name="Nielsen J."/>
        </authorList>
    </citation>
    <scope>NUCLEOTIDE SEQUENCE [LARGE SCALE GENOMIC DNA]</scope>
    <source>
        <strain evidence="2">IBT 31811</strain>
    </source>
</reference>
<feature type="non-terminal residue" evidence="1">
    <location>
        <position position="28"/>
    </location>
</feature>
<dbReference type="EMBL" id="MDYN01000450">
    <property type="protein sequence ID" value="OQD63801.1"/>
    <property type="molecule type" value="Genomic_DNA"/>
</dbReference>
<keyword evidence="2" id="KW-1185">Reference proteome</keyword>
<protein>
    <submittedName>
        <fullName evidence="1">Uncharacterized protein</fullName>
    </submittedName>
</protein>
<comment type="caution">
    <text evidence="1">The sequence shown here is derived from an EMBL/GenBank/DDBJ whole genome shotgun (WGS) entry which is preliminary data.</text>
</comment>
<accession>A0A1V6NGJ9</accession>
<dbReference type="AlphaFoldDB" id="A0A1V6NGJ9"/>
<organism evidence="1 2">
    <name type="scientific">Penicillium antarcticum</name>
    <dbReference type="NCBI Taxonomy" id="416450"/>
    <lineage>
        <taxon>Eukaryota</taxon>
        <taxon>Fungi</taxon>
        <taxon>Dikarya</taxon>
        <taxon>Ascomycota</taxon>
        <taxon>Pezizomycotina</taxon>
        <taxon>Eurotiomycetes</taxon>
        <taxon>Eurotiomycetidae</taxon>
        <taxon>Eurotiales</taxon>
        <taxon>Aspergillaceae</taxon>
        <taxon>Penicillium</taxon>
    </lineage>
</organism>
<sequence>GELVVWYLWLVLPFVERLEAYVEKSSET</sequence>
<proteinExistence type="predicted"/>
<evidence type="ECO:0000313" key="1">
    <source>
        <dbReference type="EMBL" id="OQD63801.1"/>
    </source>
</evidence>
<name>A0A1V6NGJ9_9EURO</name>
<feature type="non-terminal residue" evidence="1">
    <location>
        <position position="1"/>
    </location>
</feature>